<sequence>MNINWYPGHMKKTKESLEKNLSMVDIVYELLDARIPFSSQNPIIDDIIKNKPRITILNKSDLANSRDNKLWKEHFEKQDISTIFMNSLLGKGIDELIKLSLEKTNDKRERYIAKGVQNKPIRVMILGIPNVGKSTLINSLSGRKGAKIGNKPGITKMNQWIKTKGGLELLDTPGILWPKFEDKKVGLNLAFIGSIKDEILDIETLALNLIEILMKTYPTNLEKRYNIGIGNKSPLEVMEEIGSKRGCKIRGGEIDYTKVSTIVLDEFRKGTIGNITLELPSVGDRIE</sequence>
<dbReference type="InterPro" id="IPR016478">
    <property type="entry name" value="GTPase_MTG1"/>
</dbReference>
<proteinExistence type="inferred from homology"/>
<evidence type="ECO:0000256" key="4">
    <source>
        <dbReference type="PIRNR" id="PIRNR006230"/>
    </source>
</evidence>
<dbReference type="AlphaFoldDB" id="A0A1U7M346"/>
<evidence type="ECO:0000256" key="3">
    <source>
        <dbReference type="ARBA" id="ARBA00023134"/>
    </source>
</evidence>
<feature type="binding site" evidence="5">
    <location>
        <begin position="130"/>
        <end position="135"/>
    </location>
    <ligand>
        <name>GTP</name>
        <dbReference type="ChEBI" id="CHEBI:37565"/>
    </ligand>
</feature>
<evidence type="ECO:0000259" key="6">
    <source>
        <dbReference type="PROSITE" id="PS51721"/>
    </source>
</evidence>
<comment type="function">
    <text evidence="4">Required for a late step of 50S ribosomal subunit assembly. Has GTPase activity.</text>
</comment>
<gene>
    <name evidence="7" type="primary">rbgA</name>
    <name evidence="7" type="ORF">TICRE_23430</name>
</gene>
<evidence type="ECO:0000256" key="1">
    <source>
        <dbReference type="ARBA" id="ARBA00014898"/>
    </source>
</evidence>
<evidence type="ECO:0000256" key="5">
    <source>
        <dbReference type="PIRSR" id="PIRSR006230-1"/>
    </source>
</evidence>
<feature type="binding site" evidence="5">
    <location>
        <begin position="58"/>
        <end position="61"/>
    </location>
    <ligand>
        <name>GTP</name>
        <dbReference type="ChEBI" id="CHEBI:37565"/>
    </ligand>
</feature>
<comment type="subcellular location">
    <subcellularLocation>
        <location evidence="4">Cytoplasm</location>
    </subcellularLocation>
</comment>
<dbReference type="SUPFAM" id="SSF52540">
    <property type="entry name" value="P-loop containing nucleoside triphosphate hydrolases"/>
    <property type="match status" value="1"/>
</dbReference>
<dbReference type="Pfam" id="PF01926">
    <property type="entry name" value="MMR_HSR1"/>
    <property type="match status" value="1"/>
</dbReference>
<dbReference type="InterPro" id="IPR030378">
    <property type="entry name" value="G_CP_dom"/>
</dbReference>
<dbReference type="FunFam" id="3.40.50.300:FF:000590">
    <property type="entry name" value="Ribosome biogenesis GTPase A"/>
    <property type="match status" value="1"/>
</dbReference>
<accession>A0A1U7M346</accession>
<dbReference type="InterPro" id="IPR023179">
    <property type="entry name" value="GTP-bd_ortho_bundle_sf"/>
</dbReference>
<dbReference type="PANTHER" id="PTHR45782:SF4">
    <property type="entry name" value="MITOCHONDRIAL RIBOSOME-ASSOCIATED GTPASE 1"/>
    <property type="match status" value="1"/>
</dbReference>
<dbReference type="CDD" id="cd01856">
    <property type="entry name" value="YlqF"/>
    <property type="match status" value="1"/>
</dbReference>
<feature type="domain" description="CP-type G" evidence="6">
    <location>
        <begin position="14"/>
        <end position="178"/>
    </location>
</feature>
<dbReference type="PRINTS" id="PR00326">
    <property type="entry name" value="GTP1OBG"/>
</dbReference>
<evidence type="ECO:0000256" key="2">
    <source>
        <dbReference type="ARBA" id="ARBA00022741"/>
    </source>
</evidence>
<dbReference type="PIRSF" id="PIRSF006230">
    <property type="entry name" value="MG442"/>
    <property type="match status" value="1"/>
</dbReference>
<evidence type="ECO:0000313" key="8">
    <source>
        <dbReference type="Proteomes" id="UP000186112"/>
    </source>
</evidence>
<organism evidence="7 8">
    <name type="scientific">Tissierella creatinophila DSM 6911</name>
    <dbReference type="NCBI Taxonomy" id="1123403"/>
    <lineage>
        <taxon>Bacteria</taxon>
        <taxon>Bacillati</taxon>
        <taxon>Bacillota</taxon>
        <taxon>Tissierellia</taxon>
        <taxon>Tissierellales</taxon>
        <taxon>Tissierellaceae</taxon>
        <taxon>Tissierella</taxon>
    </lineage>
</organism>
<keyword evidence="3 4" id="KW-0342">GTP-binding</keyword>
<comment type="similarity">
    <text evidence="4">Belongs to the TRAFAC class YlqF/YawG GTPase family. MTG1 subfamily.</text>
</comment>
<dbReference type="InterPro" id="IPR006073">
    <property type="entry name" value="GTP-bd"/>
</dbReference>
<dbReference type="OrthoDB" id="9779790at2"/>
<feature type="binding site" evidence="5">
    <location>
        <begin position="86"/>
        <end position="87"/>
    </location>
    <ligand>
        <name>GTP</name>
        <dbReference type="ChEBI" id="CHEBI:37565"/>
    </ligand>
</feature>
<keyword evidence="4" id="KW-0963">Cytoplasm</keyword>
<reference evidence="7 8" key="1">
    <citation type="submission" date="2016-02" db="EMBL/GenBank/DDBJ databases">
        <title>Genome sequence of Tissierella creatinophila DSM 6911.</title>
        <authorList>
            <person name="Poehlein A."/>
            <person name="Daniel R."/>
        </authorList>
    </citation>
    <scope>NUCLEOTIDE SEQUENCE [LARGE SCALE GENOMIC DNA]</scope>
    <source>
        <strain evidence="7 8">DSM 6911</strain>
    </source>
</reference>
<dbReference type="PROSITE" id="PS51721">
    <property type="entry name" value="G_CP"/>
    <property type="match status" value="1"/>
</dbReference>
<keyword evidence="8" id="KW-1185">Reference proteome</keyword>
<dbReference type="Gene3D" id="1.10.1580.10">
    <property type="match status" value="1"/>
</dbReference>
<dbReference type="InterPro" id="IPR019991">
    <property type="entry name" value="GTP-bd_ribosome_bgen"/>
</dbReference>
<dbReference type="PANTHER" id="PTHR45782">
    <property type="entry name" value="MITOCHONDRIAL RIBOSOME-ASSOCIATED GTPASE 1"/>
    <property type="match status" value="1"/>
</dbReference>
<dbReference type="NCBIfam" id="TIGR03596">
    <property type="entry name" value="GTPase_YlqF"/>
    <property type="match status" value="1"/>
</dbReference>
<dbReference type="GO" id="GO:0003924">
    <property type="term" value="F:GTPase activity"/>
    <property type="evidence" value="ECO:0007669"/>
    <property type="project" value="TreeGrafter"/>
</dbReference>
<name>A0A1U7M346_TISCR</name>
<dbReference type="RefSeq" id="WP_075728260.1">
    <property type="nucleotide sequence ID" value="NZ_LTDM01000064.1"/>
</dbReference>
<feature type="binding site" evidence="5">
    <location>
        <position position="174"/>
    </location>
    <ligand>
        <name>GTP</name>
        <dbReference type="ChEBI" id="CHEBI:37565"/>
    </ligand>
</feature>
<comment type="caution">
    <text evidence="7">The sequence shown here is derived from an EMBL/GenBank/DDBJ whole genome shotgun (WGS) entry which is preliminary data.</text>
</comment>
<protein>
    <recommendedName>
        <fullName evidence="1 4">Ribosome biogenesis GTPase A</fullName>
    </recommendedName>
</protein>
<keyword evidence="2 4" id="KW-0547">Nucleotide-binding</keyword>
<dbReference type="Proteomes" id="UP000186112">
    <property type="component" value="Unassembled WGS sequence"/>
</dbReference>
<dbReference type="GO" id="GO:0005737">
    <property type="term" value="C:cytoplasm"/>
    <property type="evidence" value="ECO:0007669"/>
    <property type="project" value="UniProtKB-SubCell"/>
</dbReference>
<dbReference type="GO" id="GO:0005525">
    <property type="term" value="F:GTP binding"/>
    <property type="evidence" value="ECO:0007669"/>
    <property type="project" value="UniProtKB-KW"/>
</dbReference>
<dbReference type="Gene3D" id="3.40.50.300">
    <property type="entry name" value="P-loop containing nucleotide triphosphate hydrolases"/>
    <property type="match status" value="1"/>
</dbReference>
<dbReference type="EMBL" id="LTDM01000064">
    <property type="protein sequence ID" value="OLS01743.1"/>
    <property type="molecule type" value="Genomic_DNA"/>
</dbReference>
<dbReference type="GO" id="GO:0006412">
    <property type="term" value="P:translation"/>
    <property type="evidence" value="ECO:0007669"/>
    <property type="project" value="TreeGrafter"/>
</dbReference>
<dbReference type="InterPro" id="IPR027417">
    <property type="entry name" value="P-loop_NTPase"/>
</dbReference>
<evidence type="ECO:0000313" key="7">
    <source>
        <dbReference type="EMBL" id="OLS01743.1"/>
    </source>
</evidence>